<name>A0A9X3WWN1_9BACI</name>
<accession>A0A9X3WWN1</accession>
<evidence type="ECO:0000256" key="1">
    <source>
        <dbReference type="SAM" id="Phobius"/>
    </source>
</evidence>
<gene>
    <name evidence="2" type="ORF">NC797_15515</name>
</gene>
<keyword evidence="1" id="KW-1133">Transmembrane helix</keyword>
<keyword evidence="1" id="KW-0812">Transmembrane</keyword>
<dbReference type="Proteomes" id="UP001145050">
    <property type="component" value="Unassembled WGS sequence"/>
</dbReference>
<proteinExistence type="predicted"/>
<protein>
    <submittedName>
        <fullName evidence="2">Uncharacterized protein</fullName>
    </submittedName>
</protein>
<dbReference type="AlphaFoldDB" id="A0A9X3WWN1"/>
<sequence>MKSLISVILGVIVVEFIYYLFTNEFEAKTFFVLILGIIGGYYIRGNKKNES</sequence>
<keyword evidence="1" id="KW-0472">Membrane</keyword>
<reference evidence="2" key="1">
    <citation type="submission" date="2022-06" db="EMBL/GenBank/DDBJ databases">
        <title>Aquibacillus sp. a new bacterium isolated from soil saline samples.</title>
        <authorList>
            <person name="Galisteo C."/>
            <person name="De La Haba R."/>
            <person name="Sanchez-Porro C."/>
            <person name="Ventosa A."/>
        </authorList>
    </citation>
    <scope>NUCLEOTIDE SEQUENCE</scope>
    <source>
        <strain evidence="2">3ASR75-11</strain>
    </source>
</reference>
<feature type="transmembrane region" description="Helical" evidence="1">
    <location>
        <begin position="5"/>
        <end position="21"/>
    </location>
</feature>
<evidence type="ECO:0000313" key="3">
    <source>
        <dbReference type="Proteomes" id="UP001145050"/>
    </source>
</evidence>
<evidence type="ECO:0000313" key="2">
    <source>
        <dbReference type="EMBL" id="MDC3425913.1"/>
    </source>
</evidence>
<keyword evidence="3" id="KW-1185">Reference proteome</keyword>
<comment type="caution">
    <text evidence="2">The sequence shown here is derived from an EMBL/GenBank/DDBJ whole genome shotgun (WGS) entry which is preliminary data.</text>
</comment>
<dbReference type="EMBL" id="JAMQKB010000024">
    <property type="protein sequence ID" value="MDC3425913.1"/>
    <property type="molecule type" value="Genomic_DNA"/>
</dbReference>
<dbReference type="RefSeq" id="WP_272437732.1">
    <property type="nucleotide sequence ID" value="NZ_JAMQKB010000024.1"/>
</dbReference>
<organism evidence="2 3">
    <name type="scientific">Terrihalobacillus insolitus</name>
    <dbReference type="NCBI Taxonomy" id="2950438"/>
    <lineage>
        <taxon>Bacteria</taxon>
        <taxon>Bacillati</taxon>
        <taxon>Bacillota</taxon>
        <taxon>Bacilli</taxon>
        <taxon>Bacillales</taxon>
        <taxon>Bacillaceae</taxon>
        <taxon>Terrihalobacillus</taxon>
    </lineage>
</organism>
<feature type="transmembrane region" description="Helical" evidence="1">
    <location>
        <begin position="27"/>
        <end position="43"/>
    </location>
</feature>